<keyword evidence="6 8" id="KW-1133">Transmembrane helix</keyword>
<feature type="transmembrane region" description="Helical" evidence="8">
    <location>
        <begin position="115"/>
        <end position="140"/>
    </location>
</feature>
<feature type="transmembrane region" description="Helical" evidence="8">
    <location>
        <begin position="486"/>
        <end position="509"/>
    </location>
</feature>
<sequence length="565" mass="62287">MDRARPLNKNRVLILLPEIFAKYFPRRPAILAGFIPLTFLVLFYFYPLTGIFIRSFFDQGNFSATTLLKILNSSRMAGIFWFTLWQATISTILTLVIALPCAWVTGNFDFKGRKAVMAISTLPFVLPTIVVAAAFQALMGSKGVLGFFHMDGSLGMILLAHMFFNFSVVLRITSGFWSSMGRTLPMAASMLGANPLKIFIKVTLPMLAPAVFASSILVFIFCFASFGVIMVLGGPSFTTLEVEIYRQAAHLFNLPVASALSLFQILFTFFMMWIYTSLQKKNTTFSPESEKFSLKKPESTFEKCSVFCVVLFVIFFFMIPIMALLIKSIWYKGSISFLYYSELFLNTSGSIFYISPLNAIVNSLLFACSALVMAIIIGVCAVYTIRTSGEKIANILDPLFMLPLSTSAVTLGFGIIITLDKPPLNFRTSPMLIPIIHTLVAFPFVVRSLLPVLRSIPASIKESAALLGASPLSVWMHIELPVIARALSVGAVFAFTVSLGEFGATIFAARPEYTTIPVTIYKFLGHPGSLNQGQAMAASSLLMLVTAAGFIFIERFRDTVGHEGF</sequence>
<dbReference type="PROSITE" id="PS50928">
    <property type="entry name" value="ABC_TM1"/>
    <property type="match status" value="2"/>
</dbReference>
<accession>A0A1W1H4N7</accession>
<dbReference type="PANTHER" id="PTHR43357">
    <property type="entry name" value="INNER MEMBRANE ABC TRANSPORTER PERMEASE PROTEIN YDCV"/>
    <property type="match status" value="1"/>
</dbReference>
<keyword evidence="11" id="KW-1185">Reference proteome</keyword>
<dbReference type="STRING" id="1246637.MTBBW1_10004"/>
<feature type="transmembrane region" description="Helical" evidence="8">
    <location>
        <begin position="360"/>
        <end position="383"/>
    </location>
</feature>
<dbReference type="SUPFAM" id="SSF161098">
    <property type="entry name" value="MetI-like"/>
    <property type="match status" value="2"/>
</dbReference>
<protein>
    <submittedName>
        <fullName evidence="10">ThiP Thiamine transport system permease protein</fullName>
    </submittedName>
</protein>
<feature type="transmembrane region" description="Helical" evidence="8">
    <location>
        <begin position="395"/>
        <end position="419"/>
    </location>
</feature>
<evidence type="ECO:0000256" key="1">
    <source>
        <dbReference type="ARBA" id="ARBA00004429"/>
    </source>
</evidence>
<keyword evidence="5 8" id="KW-0812">Transmembrane</keyword>
<name>A0A1W1H4N7_9BACT</name>
<feature type="transmembrane region" description="Helical" evidence="8">
    <location>
        <begin position="152"/>
        <end position="172"/>
    </location>
</feature>
<evidence type="ECO:0000256" key="7">
    <source>
        <dbReference type="ARBA" id="ARBA00023136"/>
    </source>
</evidence>
<proteinExistence type="inferred from homology"/>
<evidence type="ECO:0000256" key="3">
    <source>
        <dbReference type="ARBA" id="ARBA00022475"/>
    </source>
</evidence>
<dbReference type="GO" id="GO:0055085">
    <property type="term" value="P:transmembrane transport"/>
    <property type="evidence" value="ECO:0007669"/>
    <property type="project" value="InterPro"/>
</dbReference>
<dbReference type="GO" id="GO:0005886">
    <property type="term" value="C:plasma membrane"/>
    <property type="evidence" value="ECO:0007669"/>
    <property type="project" value="UniProtKB-SubCell"/>
</dbReference>
<dbReference type="Pfam" id="PF00528">
    <property type="entry name" value="BPD_transp_1"/>
    <property type="match status" value="1"/>
</dbReference>
<dbReference type="PANTHER" id="PTHR43357:SF4">
    <property type="entry name" value="INNER MEMBRANE ABC TRANSPORTER PERMEASE PROTEIN YDCV"/>
    <property type="match status" value="1"/>
</dbReference>
<evidence type="ECO:0000259" key="9">
    <source>
        <dbReference type="PROSITE" id="PS50928"/>
    </source>
</evidence>
<dbReference type="Proteomes" id="UP000191931">
    <property type="component" value="Unassembled WGS sequence"/>
</dbReference>
<evidence type="ECO:0000313" key="10">
    <source>
        <dbReference type="EMBL" id="SLM27345.1"/>
    </source>
</evidence>
<dbReference type="EMBL" id="FWEV01000001">
    <property type="protein sequence ID" value="SLM27345.1"/>
    <property type="molecule type" value="Genomic_DNA"/>
</dbReference>
<dbReference type="InterPro" id="IPR000515">
    <property type="entry name" value="MetI-like"/>
</dbReference>
<feature type="domain" description="ABC transmembrane type-1" evidence="9">
    <location>
        <begin position="80"/>
        <end position="275"/>
    </location>
</feature>
<keyword evidence="3" id="KW-1003">Cell membrane</keyword>
<feature type="transmembrane region" description="Helical" evidence="8">
    <location>
        <begin position="254"/>
        <end position="275"/>
    </location>
</feature>
<dbReference type="Gene3D" id="1.10.3720.10">
    <property type="entry name" value="MetI-like"/>
    <property type="match status" value="2"/>
</dbReference>
<dbReference type="AlphaFoldDB" id="A0A1W1H4N7"/>
<feature type="transmembrane region" description="Helical" evidence="8">
    <location>
        <begin position="77"/>
        <end position="103"/>
    </location>
</feature>
<dbReference type="CDD" id="cd06261">
    <property type="entry name" value="TM_PBP2"/>
    <property type="match status" value="2"/>
</dbReference>
<keyword evidence="2 8" id="KW-0813">Transport</keyword>
<reference evidence="10 11" key="1">
    <citation type="submission" date="2017-03" db="EMBL/GenBank/DDBJ databases">
        <authorList>
            <person name="Afonso C.L."/>
            <person name="Miller P.J."/>
            <person name="Scott M.A."/>
            <person name="Spackman E."/>
            <person name="Goraichik I."/>
            <person name="Dimitrov K.M."/>
            <person name="Suarez D.L."/>
            <person name="Swayne D.E."/>
        </authorList>
    </citation>
    <scope>NUCLEOTIDE SEQUENCE [LARGE SCALE GENOMIC DNA]</scope>
    <source>
        <strain evidence="10">PRJEB14757</strain>
    </source>
</reference>
<dbReference type="InterPro" id="IPR035906">
    <property type="entry name" value="MetI-like_sf"/>
</dbReference>
<gene>
    <name evidence="10" type="primary">thiP</name>
    <name evidence="10" type="ORF">MTBBW1_10004</name>
</gene>
<feature type="domain" description="ABC transmembrane type-1" evidence="9">
    <location>
        <begin position="360"/>
        <end position="553"/>
    </location>
</feature>
<dbReference type="OrthoDB" id="9804629at2"/>
<keyword evidence="4" id="KW-0997">Cell inner membrane</keyword>
<evidence type="ECO:0000256" key="8">
    <source>
        <dbReference type="RuleBase" id="RU363032"/>
    </source>
</evidence>
<evidence type="ECO:0000256" key="5">
    <source>
        <dbReference type="ARBA" id="ARBA00022692"/>
    </source>
</evidence>
<dbReference type="RefSeq" id="WP_080797503.1">
    <property type="nucleotide sequence ID" value="NZ_LT828540.1"/>
</dbReference>
<feature type="transmembrane region" description="Helical" evidence="8">
    <location>
        <begin position="535"/>
        <end position="553"/>
    </location>
</feature>
<evidence type="ECO:0000256" key="2">
    <source>
        <dbReference type="ARBA" id="ARBA00022448"/>
    </source>
</evidence>
<evidence type="ECO:0000313" key="11">
    <source>
        <dbReference type="Proteomes" id="UP000191931"/>
    </source>
</evidence>
<keyword evidence="7 8" id="KW-0472">Membrane</keyword>
<feature type="transmembrane region" description="Helical" evidence="8">
    <location>
        <begin position="29"/>
        <end position="57"/>
    </location>
</feature>
<comment type="subcellular location">
    <subcellularLocation>
        <location evidence="1">Cell inner membrane</location>
        <topology evidence="1">Multi-pass membrane protein</topology>
    </subcellularLocation>
    <subcellularLocation>
        <location evidence="8">Cell membrane</location>
        <topology evidence="8">Multi-pass membrane protein</topology>
    </subcellularLocation>
</comment>
<evidence type="ECO:0000256" key="4">
    <source>
        <dbReference type="ARBA" id="ARBA00022519"/>
    </source>
</evidence>
<feature type="transmembrane region" description="Helical" evidence="8">
    <location>
        <begin position="210"/>
        <end position="233"/>
    </location>
</feature>
<feature type="transmembrane region" description="Helical" evidence="8">
    <location>
        <begin position="304"/>
        <end position="325"/>
    </location>
</feature>
<feature type="transmembrane region" description="Helical" evidence="8">
    <location>
        <begin position="431"/>
        <end position="450"/>
    </location>
</feature>
<organism evidence="10 11">
    <name type="scientific">Desulfamplus magnetovallimortis</name>
    <dbReference type="NCBI Taxonomy" id="1246637"/>
    <lineage>
        <taxon>Bacteria</taxon>
        <taxon>Pseudomonadati</taxon>
        <taxon>Thermodesulfobacteriota</taxon>
        <taxon>Desulfobacteria</taxon>
        <taxon>Desulfobacterales</taxon>
        <taxon>Desulfobacteraceae</taxon>
        <taxon>Desulfamplus</taxon>
    </lineage>
</organism>
<comment type="similarity">
    <text evidence="8">Belongs to the binding-protein-dependent transport system permease family.</text>
</comment>
<evidence type="ECO:0000256" key="6">
    <source>
        <dbReference type="ARBA" id="ARBA00022989"/>
    </source>
</evidence>